<keyword evidence="5" id="KW-1185">Reference proteome</keyword>
<dbReference type="InterPro" id="IPR039532">
    <property type="entry name" value="TetR_C_Firmicutes"/>
</dbReference>
<reference evidence="4 5" key="1">
    <citation type="submission" date="2018-06" db="EMBL/GenBank/DDBJ databases">
        <title>Genomic Encyclopedia of Archaeal and Bacterial Type Strains, Phase II (KMG-II): from individual species to whole genera.</title>
        <authorList>
            <person name="Goeker M."/>
        </authorList>
    </citation>
    <scope>NUCLEOTIDE SEQUENCE [LARGE SCALE GENOMIC DNA]</scope>
    <source>
        <strain evidence="4 5">ATCC BAA-1881</strain>
    </source>
</reference>
<feature type="DNA-binding region" description="H-T-H motif" evidence="2">
    <location>
        <begin position="36"/>
        <end position="55"/>
    </location>
</feature>
<protein>
    <submittedName>
        <fullName evidence="4">TetR family transcriptional regulator</fullName>
    </submittedName>
</protein>
<dbReference type="Pfam" id="PF14278">
    <property type="entry name" value="TetR_C_8"/>
    <property type="match status" value="1"/>
</dbReference>
<name>A0A326U776_THEHA</name>
<organism evidence="4 5">
    <name type="scientific">Thermosporothrix hazakensis</name>
    <dbReference type="NCBI Taxonomy" id="644383"/>
    <lineage>
        <taxon>Bacteria</taxon>
        <taxon>Bacillati</taxon>
        <taxon>Chloroflexota</taxon>
        <taxon>Ktedonobacteria</taxon>
        <taxon>Ktedonobacterales</taxon>
        <taxon>Thermosporotrichaceae</taxon>
        <taxon>Thermosporothrix</taxon>
    </lineage>
</organism>
<dbReference type="OrthoDB" id="154075at2"/>
<evidence type="ECO:0000259" key="3">
    <source>
        <dbReference type="PROSITE" id="PS50977"/>
    </source>
</evidence>
<dbReference type="EMBL" id="QKUF01000010">
    <property type="protein sequence ID" value="PZW28481.1"/>
    <property type="molecule type" value="Genomic_DNA"/>
</dbReference>
<dbReference type="SUPFAM" id="SSF46689">
    <property type="entry name" value="Homeodomain-like"/>
    <property type="match status" value="1"/>
</dbReference>
<dbReference type="AlphaFoldDB" id="A0A326U776"/>
<dbReference type="GO" id="GO:0003677">
    <property type="term" value="F:DNA binding"/>
    <property type="evidence" value="ECO:0007669"/>
    <property type="project" value="UniProtKB-UniRule"/>
</dbReference>
<dbReference type="PANTHER" id="PTHR43479">
    <property type="entry name" value="ACREF/ENVCD OPERON REPRESSOR-RELATED"/>
    <property type="match status" value="1"/>
</dbReference>
<dbReference type="PROSITE" id="PS50977">
    <property type="entry name" value="HTH_TETR_2"/>
    <property type="match status" value="1"/>
</dbReference>
<dbReference type="InterPro" id="IPR001647">
    <property type="entry name" value="HTH_TetR"/>
</dbReference>
<keyword evidence="1 2" id="KW-0238">DNA-binding</keyword>
<comment type="caution">
    <text evidence="4">The sequence shown here is derived from an EMBL/GenBank/DDBJ whole genome shotgun (WGS) entry which is preliminary data.</text>
</comment>
<dbReference type="InterPro" id="IPR050624">
    <property type="entry name" value="HTH-type_Tx_Regulator"/>
</dbReference>
<sequence>MQKSEAHKDLRVLRTRKLIQQAFIDLTVEKGFAALTIQDITERAMINRSTFYRHYLDKYDLLDQLLNELDALLDNRNTPDEPGPLRLLQHIEQFADFYRVMLGPQGDPSFVERFRQNTERHFRALFAQARAASNEPPLDLKIASIAYAGVGATIWWLEQQQPCSPEQLATWMSQISSAIAGPELKPRSSKER</sequence>
<dbReference type="Pfam" id="PF00440">
    <property type="entry name" value="TetR_N"/>
    <property type="match status" value="1"/>
</dbReference>
<evidence type="ECO:0000256" key="2">
    <source>
        <dbReference type="PROSITE-ProRule" id="PRU00335"/>
    </source>
</evidence>
<gene>
    <name evidence="4" type="ORF">EI42_03235</name>
</gene>
<evidence type="ECO:0000313" key="4">
    <source>
        <dbReference type="EMBL" id="PZW28481.1"/>
    </source>
</evidence>
<dbReference type="Proteomes" id="UP000248806">
    <property type="component" value="Unassembled WGS sequence"/>
</dbReference>
<evidence type="ECO:0000313" key="5">
    <source>
        <dbReference type="Proteomes" id="UP000248806"/>
    </source>
</evidence>
<feature type="domain" description="HTH tetR-type" evidence="3">
    <location>
        <begin position="13"/>
        <end position="73"/>
    </location>
</feature>
<dbReference type="RefSeq" id="WP_111323614.1">
    <property type="nucleotide sequence ID" value="NZ_BIFX01000001.1"/>
</dbReference>
<dbReference type="PANTHER" id="PTHR43479:SF7">
    <property type="entry name" value="TETR-FAMILY TRANSCRIPTIONAL REGULATOR"/>
    <property type="match status" value="1"/>
</dbReference>
<evidence type="ECO:0000256" key="1">
    <source>
        <dbReference type="ARBA" id="ARBA00023125"/>
    </source>
</evidence>
<dbReference type="InterPro" id="IPR009057">
    <property type="entry name" value="Homeodomain-like_sf"/>
</dbReference>
<dbReference type="Gene3D" id="1.10.357.10">
    <property type="entry name" value="Tetracycline Repressor, domain 2"/>
    <property type="match status" value="1"/>
</dbReference>
<accession>A0A326U776</accession>
<proteinExistence type="predicted"/>